<feature type="non-terminal residue" evidence="1">
    <location>
        <position position="53"/>
    </location>
</feature>
<reference evidence="1" key="2">
    <citation type="submission" date="2016-06" db="EMBL/GenBank/DDBJ databases">
        <title>The genome of a short-lived fish provides insights into sex chromosome evolution and the genetic control of aging.</title>
        <authorList>
            <person name="Reichwald K."/>
            <person name="Felder M."/>
            <person name="Petzold A."/>
            <person name="Koch P."/>
            <person name="Groth M."/>
            <person name="Platzer M."/>
        </authorList>
    </citation>
    <scope>NUCLEOTIDE SEQUENCE</scope>
    <source>
        <tissue evidence="1">Brain</tissue>
    </source>
</reference>
<proteinExistence type="predicted"/>
<protein>
    <submittedName>
        <fullName evidence="1">Uncharacterized protein</fullName>
    </submittedName>
</protein>
<reference evidence="1" key="1">
    <citation type="submission" date="2016-05" db="EMBL/GenBank/DDBJ databases">
        <authorList>
            <person name="Lavstsen T."/>
            <person name="Jespersen J.S."/>
        </authorList>
    </citation>
    <scope>NUCLEOTIDE SEQUENCE</scope>
    <source>
        <tissue evidence="1">Brain</tissue>
    </source>
</reference>
<dbReference type="AlphaFoldDB" id="A0A1A8JI29"/>
<organism evidence="1">
    <name type="scientific">Nothobranchius kuhntae</name>
    <name type="common">Beira killifish</name>
    <dbReference type="NCBI Taxonomy" id="321403"/>
    <lineage>
        <taxon>Eukaryota</taxon>
        <taxon>Metazoa</taxon>
        <taxon>Chordata</taxon>
        <taxon>Craniata</taxon>
        <taxon>Vertebrata</taxon>
        <taxon>Euteleostomi</taxon>
        <taxon>Actinopterygii</taxon>
        <taxon>Neopterygii</taxon>
        <taxon>Teleostei</taxon>
        <taxon>Neoteleostei</taxon>
        <taxon>Acanthomorphata</taxon>
        <taxon>Ovalentaria</taxon>
        <taxon>Atherinomorphae</taxon>
        <taxon>Cyprinodontiformes</taxon>
        <taxon>Nothobranchiidae</taxon>
        <taxon>Nothobranchius</taxon>
    </lineage>
</organism>
<sequence length="53" mass="6042">ASAAGYRTVKCALRNKSAELSTLLKFDQDYRQISLFCSETWLTEDTELQREPG</sequence>
<gene>
    <name evidence="1" type="primary">CR392001.1</name>
</gene>
<feature type="non-terminal residue" evidence="1">
    <location>
        <position position="1"/>
    </location>
</feature>
<accession>A0A1A8JI29</accession>
<name>A0A1A8JI29_NOTKU</name>
<evidence type="ECO:0000313" key="1">
    <source>
        <dbReference type="EMBL" id="SBR09640.1"/>
    </source>
</evidence>
<dbReference type="EMBL" id="HAED01022864">
    <property type="protein sequence ID" value="SBR09640.1"/>
    <property type="molecule type" value="Transcribed_RNA"/>
</dbReference>